<name>A0A3M8T284_9GAMM</name>
<dbReference type="InterPro" id="IPR029787">
    <property type="entry name" value="Nucleotide_cyclase"/>
</dbReference>
<dbReference type="Gene3D" id="3.30.450.40">
    <property type="match status" value="1"/>
</dbReference>
<accession>A0A3M8T284</accession>
<reference evidence="2 3" key="1">
    <citation type="submission" date="2018-11" db="EMBL/GenBank/DDBJ databases">
        <title>Lysobacter cryohumiis sp. nov., isolated from soil in the Tianshan Mountains, Xinjiang, China.</title>
        <authorList>
            <person name="Luo Y."/>
            <person name="Sheng H."/>
        </authorList>
    </citation>
    <scope>NUCLEOTIDE SEQUENCE [LARGE SCALE GENOMIC DNA]</scope>
    <source>
        <strain evidence="2 3">ZS60</strain>
    </source>
</reference>
<dbReference type="NCBIfam" id="TIGR00254">
    <property type="entry name" value="GGDEF"/>
    <property type="match status" value="1"/>
</dbReference>
<dbReference type="SMART" id="SM00065">
    <property type="entry name" value="GAF"/>
    <property type="match status" value="1"/>
</dbReference>
<dbReference type="InterPro" id="IPR052163">
    <property type="entry name" value="DGC-Regulatory_Protein"/>
</dbReference>
<dbReference type="InterPro" id="IPR043128">
    <property type="entry name" value="Rev_trsase/Diguanyl_cyclase"/>
</dbReference>
<dbReference type="PANTHER" id="PTHR46663:SF2">
    <property type="entry name" value="GGDEF DOMAIN-CONTAINING PROTEIN"/>
    <property type="match status" value="1"/>
</dbReference>
<dbReference type="InterPro" id="IPR003018">
    <property type="entry name" value="GAF"/>
</dbReference>
<gene>
    <name evidence="2" type="ORF">EER27_05580</name>
</gene>
<keyword evidence="3" id="KW-1185">Reference proteome</keyword>
<dbReference type="SUPFAM" id="SSF55073">
    <property type="entry name" value="Nucleotide cyclase"/>
    <property type="match status" value="1"/>
</dbReference>
<sequence length="329" mass="36168">MSERLLEVIRTQTEIAKLGLDLGHVMDLVAQRAQLLTGAGGAVVELAEGEDMVYRATSGMAAPHLGFRLRRGNSLSGLCIREGHPLYCEDSEIDPRVDLPGCRQIGLRSMIVVPLRHHDAVIGVLKVLSNTPAAFDETDLHILGLMSDLIAAAMFHASKYETSELFHQATHDALTGLPNRALFFERLHLCLAHAQRNSNRFGLLNLDMDGLKPINDRLGHRAGDAAIREIAQRIRQVTRGSDTVARLGGDEFGVILCYVDDHEGALAHAQRLAEQICQPFEFEQEIIALDASIGVAVFPEDGQEIDALLDQADQSMYATKRSKQRPSPR</sequence>
<feature type="domain" description="GGDEF" evidence="1">
    <location>
        <begin position="199"/>
        <end position="329"/>
    </location>
</feature>
<dbReference type="Proteomes" id="UP000267049">
    <property type="component" value="Unassembled WGS sequence"/>
</dbReference>
<evidence type="ECO:0000259" key="1">
    <source>
        <dbReference type="PROSITE" id="PS50887"/>
    </source>
</evidence>
<evidence type="ECO:0000313" key="2">
    <source>
        <dbReference type="EMBL" id="RNF85240.1"/>
    </source>
</evidence>
<dbReference type="RefSeq" id="WP_123087026.1">
    <property type="nucleotide sequence ID" value="NZ_RIBS01000002.1"/>
</dbReference>
<comment type="caution">
    <text evidence="2">The sequence shown here is derived from an EMBL/GenBank/DDBJ whole genome shotgun (WGS) entry which is preliminary data.</text>
</comment>
<dbReference type="Gene3D" id="3.30.70.270">
    <property type="match status" value="1"/>
</dbReference>
<dbReference type="SMART" id="SM00267">
    <property type="entry name" value="GGDEF"/>
    <property type="match status" value="1"/>
</dbReference>
<dbReference type="EMBL" id="RIBS01000002">
    <property type="protein sequence ID" value="RNF85240.1"/>
    <property type="molecule type" value="Genomic_DNA"/>
</dbReference>
<dbReference type="PROSITE" id="PS50887">
    <property type="entry name" value="GGDEF"/>
    <property type="match status" value="1"/>
</dbReference>
<dbReference type="CDD" id="cd01949">
    <property type="entry name" value="GGDEF"/>
    <property type="match status" value="1"/>
</dbReference>
<dbReference type="Pfam" id="PF00990">
    <property type="entry name" value="GGDEF"/>
    <property type="match status" value="1"/>
</dbReference>
<organism evidence="2 3">
    <name type="scientific">Montanilutibacter psychrotolerans</name>
    <dbReference type="NCBI Taxonomy" id="1327343"/>
    <lineage>
        <taxon>Bacteria</taxon>
        <taxon>Pseudomonadati</taxon>
        <taxon>Pseudomonadota</taxon>
        <taxon>Gammaproteobacteria</taxon>
        <taxon>Lysobacterales</taxon>
        <taxon>Lysobacteraceae</taxon>
        <taxon>Montanilutibacter</taxon>
    </lineage>
</organism>
<proteinExistence type="predicted"/>
<evidence type="ECO:0000313" key="3">
    <source>
        <dbReference type="Proteomes" id="UP000267049"/>
    </source>
</evidence>
<protein>
    <submittedName>
        <fullName evidence="2">GGDEF domain-containing protein</fullName>
    </submittedName>
</protein>
<dbReference type="PANTHER" id="PTHR46663">
    <property type="entry name" value="DIGUANYLATE CYCLASE DGCT-RELATED"/>
    <property type="match status" value="1"/>
</dbReference>
<dbReference type="InterPro" id="IPR029016">
    <property type="entry name" value="GAF-like_dom_sf"/>
</dbReference>
<dbReference type="SUPFAM" id="SSF55781">
    <property type="entry name" value="GAF domain-like"/>
    <property type="match status" value="1"/>
</dbReference>
<dbReference type="InterPro" id="IPR000160">
    <property type="entry name" value="GGDEF_dom"/>
</dbReference>
<dbReference type="OrthoDB" id="9803824at2"/>
<dbReference type="AlphaFoldDB" id="A0A3M8T284"/>
<dbReference type="Pfam" id="PF13185">
    <property type="entry name" value="GAF_2"/>
    <property type="match status" value="1"/>
</dbReference>